<feature type="compositionally biased region" description="Polar residues" evidence="1">
    <location>
        <begin position="15"/>
        <end position="31"/>
    </location>
</feature>
<evidence type="ECO:0000256" key="1">
    <source>
        <dbReference type="SAM" id="MobiDB-lite"/>
    </source>
</evidence>
<organism evidence="2 3">
    <name type="scientific">Phytohabitans flavus</name>
    <dbReference type="NCBI Taxonomy" id="1076124"/>
    <lineage>
        <taxon>Bacteria</taxon>
        <taxon>Bacillati</taxon>
        <taxon>Actinomycetota</taxon>
        <taxon>Actinomycetes</taxon>
        <taxon>Micromonosporales</taxon>
        <taxon>Micromonosporaceae</taxon>
    </lineage>
</organism>
<gene>
    <name evidence="2" type="ORF">Pflav_023400</name>
</gene>
<protein>
    <recommendedName>
        <fullName evidence="4">1,4-alpha-glucan branching enzyme</fullName>
    </recommendedName>
</protein>
<accession>A0A6F8XQ36</accession>
<evidence type="ECO:0008006" key="4">
    <source>
        <dbReference type="Google" id="ProtNLM"/>
    </source>
</evidence>
<dbReference type="KEGG" id="pfla:Pflav_023400"/>
<evidence type="ECO:0000313" key="3">
    <source>
        <dbReference type="Proteomes" id="UP000502508"/>
    </source>
</evidence>
<dbReference type="AlphaFoldDB" id="A0A6F8XQ36"/>
<sequence>MAQHKGQRGGIRTGPDTSRSLRYAQEITSTDDQPERPGRSLVTSSREVIQQWADRRDAAPATITGTGPEDRAGVLTFDFPLGNSGSRLRRISWDDWFRSFDERNLNFMYQEERSDGRQSNFFRLENPNREDA</sequence>
<reference evidence="2 3" key="2">
    <citation type="submission" date="2020-03" db="EMBL/GenBank/DDBJ databases">
        <authorList>
            <person name="Ichikawa N."/>
            <person name="Kimura A."/>
            <person name="Kitahashi Y."/>
            <person name="Uohara A."/>
        </authorList>
    </citation>
    <scope>NUCLEOTIDE SEQUENCE [LARGE SCALE GENOMIC DNA]</scope>
    <source>
        <strain evidence="2 3">NBRC 107702</strain>
    </source>
</reference>
<feature type="region of interest" description="Disordered" evidence="1">
    <location>
        <begin position="113"/>
        <end position="132"/>
    </location>
</feature>
<dbReference type="RefSeq" id="WP_173035983.1">
    <property type="nucleotide sequence ID" value="NZ_AP022870.1"/>
</dbReference>
<evidence type="ECO:0000313" key="2">
    <source>
        <dbReference type="EMBL" id="BCB75930.1"/>
    </source>
</evidence>
<proteinExistence type="predicted"/>
<feature type="region of interest" description="Disordered" evidence="1">
    <location>
        <begin position="1"/>
        <end position="46"/>
    </location>
</feature>
<reference evidence="2 3" key="1">
    <citation type="submission" date="2020-03" db="EMBL/GenBank/DDBJ databases">
        <title>Whole genome shotgun sequence of Phytohabitans flavus NBRC 107702.</title>
        <authorList>
            <person name="Komaki H."/>
            <person name="Tamura T."/>
        </authorList>
    </citation>
    <scope>NUCLEOTIDE SEQUENCE [LARGE SCALE GENOMIC DNA]</scope>
    <source>
        <strain evidence="2 3">NBRC 107702</strain>
    </source>
</reference>
<dbReference type="Proteomes" id="UP000502508">
    <property type="component" value="Chromosome"/>
</dbReference>
<dbReference type="EMBL" id="AP022870">
    <property type="protein sequence ID" value="BCB75930.1"/>
    <property type="molecule type" value="Genomic_DNA"/>
</dbReference>
<keyword evidence="3" id="KW-1185">Reference proteome</keyword>
<name>A0A6F8XQ36_9ACTN</name>